<comment type="caution">
    <text evidence="2">The sequence shown here is derived from an EMBL/GenBank/DDBJ whole genome shotgun (WGS) entry which is preliminary data.</text>
</comment>
<gene>
    <name evidence="2" type="ORF">MSPICULIGERA_LOCUS10285</name>
</gene>
<dbReference type="EMBL" id="CATQJA010002586">
    <property type="protein sequence ID" value="CAJ0571887.1"/>
    <property type="molecule type" value="Genomic_DNA"/>
</dbReference>
<sequence>MLSILHLIAIYAPSFFWKLELRAALLSMSIPTALAIASVAVYFIVCPCTMYAIPGYYLTYDPAKSDITRVVSILLMVLKGGMFLLILATDAVIVCKLYPMKVFGRKTLRTENGSRTTTVDPTNPRIIVTNQTSRLRVGLDKRLVVAFLFVAFAYMVYAIYFTFLSMVPTAWVPYLNLTIYGLDACKCTVYVLIVTLK</sequence>
<reference evidence="2" key="1">
    <citation type="submission" date="2023-06" db="EMBL/GenBank/DDBJ databases">
        <authorList>
            <person name="Delattre M."/>
        </authorList>
    </citation>
    <scope>NUCLEOTIDE SEQUENCE</scope>
    <source>
        <strain evidence="2">AF72</strain>
    </source>
</reference>
<keyword evidence="1" id="KW-1133">Transmembrane helix</keyword>
<feature type="transmembrane region" description="Helical" evidence="1">
    <location>
        <begin position="23"/>
        <end position="53"/>
    </location>
</feature>
<protein>
    <submittedName>
        <fullName evidence="2">Uncharacterized protein</fullName>
    </submittedName>
</protein>
<evidence type="ECO:0000313" key="2">
    <source>
        <dbReference type="EMBL" id="CAJ0571887.1"/>
    </source>
</evidence>
<organism evidence="2 3">
    <name type="scientific">Mesorhabditis spiculigera</name>
    <dbReference type="NCBI Taxonomy" id="96644"/>
    <lineage>
        <taxon>Eukaryota</taxon>
        <taxon>Metazoa</taxon>
        <taxon>Ecdysozoa</taxon>
        <taxon>Nematoda</taxon>
        <taxon>Chromadorea</taxon>
        <taxon>Rhabditida</taxon>
        <taxon>Rhabditina</taxon>
        <taxon>Rhabditomorpha</taxon>
        <taxon>Rhabditoidea</taxon>
        <taxon>Rhabditidae</taxon>
        <taxon>Mesorhabditinae</taxon>
        <taxon>Mesorhabditis</taxon>
    </lineage>
</organism>
<keyword evidence="3" id="KW-1185">Reference proteome</keyword>
<feature type="transmembrane region" description="Helical" evidence="1">
    <location>
        <begin position="73"/>
        <end position="99"/>
    </location>
</feature>
<proteinExistence type="predicted"/>
<feature type="non-terminal residue" evidence="2">
    <location>
        <position position="197"/>
    </location>
</feature>
<name>A0AA36FYK8_9BILA</name>
<evidence type="ECO:0000256" key="1">
    <source>
        <dbReference type="SAM" id="Phobius"/>
    </source>
</evidence>
<keyword evidence="1" id="KW-0812">Transmembrane</keyword>
<dbReference type="AlphaFoldDB" id="A0AA36FYK8"/>
<dbReference type="Proteomes" id="UP001177023">
    <property type="component" value="Unassembled WGS sequence"/>
</dbReference>
<feature type="transmembrane region" description="Helical" evidence="1">
    <location>
        <begin position="177"/>
        <end position="196"/>
    </location>
</feature>
<feature type="transmembrane region" description="Helical" evidence="1">
    <location>
        <begin position="143"/>
        <end position="165"/>
    </location>
</feature>
<evidence type="ECO:0000313" key="3">
    <source>
        <dbReference type="Proteomes" id="UP001177023"/>
    </source>
</evidence>
<keyword evidence="1" id="KW-0472">Membrane</keyword>
<accession>A0AA36FYK8</accession>